<feature type="region of interest" description="Disordered" evidence="5">
    <location>
        <begin position="1"/>
        <end position="20"/>
    </location>
</feature>
<keyword evidence="4 6" id="KW-0472">Membrane</keyword>
<protein>
    <recommendedName>
        <fullName evidence="9">DoxX family protein</fullName>
    </recommendedName>
</protein>
<feature type="transmembrane region" description="Helical" evidence="6">
    <location>
        <begin position="37"/>
        <end position="59"/>
    </location>
</feature>
<comment type="caution">
    <text evidence="7">The sequence shown here is derived from an EMBL/GenBank/DDBJ whole genome shotgun (WGS) entry which is preliminary data.</text>
</comment>
<evidence type="ECO:0000313" key="7">
    <source>
        <dbReference type="EMBL" id="GGR26278.1"/>
    </source>
</evidence>
<evidence type="ECO:0008006" key="9">
    <source>
        <dbReference type="Google" id="ProtNLM"/>
    </source>
</evidence>
<gene>
    <name evidence="7" type="ORF">GCM10008957_42280</name>
</gene>
<feature type="transmembrane region" description="Helical" evidence="6">
    <location>
        <begin position="112"/>
        <end position="133"/>
    </location>
</feature>
<keyword evidence="2 6" id="KW-0812">Transmembrane</keyword>
<proteinExistence type="predicted"/>
<keyword evidence="8" id="KW-1185">Reference proteome</keyword>
<evidence type="ECO:0000256" key="3">
    <source>
        <dbReference type="ARBA" id="ARBA00022989"/>
    </source>
</evidence>
<dbReference type="GO" id="GO:0016020">
    <property type="term" value="C:membrane"/>
    <property type="evidence" value="ECO:0007669"/>
    <property type="project" value="UniProtKB-SubCell"/>
</dbReference>
<evidence type="ECO:0000256" key="4">
    <source>
        <dbReference type="ARBA" id="ARBA00023136"/>
    </source>
</evidence>
<keyword evidence="3 6" id="KW-1133">Transmembrane helix</keyword>
<accession>A0A918CIU8</accession>
<name>A0A918CIU8_9DEIO</name>
<evidence type="ECO:0000256" key="6">
    <source>
        <dbReference type="SAM" id="Phobius"/>
    </source>
</evidence>
<evidence type="ECO:0000256" key="1">
    <source>
        <dbReference type="ARBA" id="ARBA00004141"/>
    </source>
</evidence>
<comment type="subcellular location">
    <subcellularLocation>
        <location evidence="1">Membrane</location>
        <topology evidence="1">Multi-pass membrane protein</topology>
    </subcellularLocation>
</comment>
<dbReference type="Pfam" id="PF07681">
    <property type="entry name" value="DoxX"/>
    <property type="match status" value="1"/>
</dbReference>
<reference evidence="7" key="1">
    <citation type="journal article" date="2014" name="Int. J. Syst. Evol. Microbiol.">
        <title>Complete genome sequence of Corynebacterium casei LMG S-19264T (=DSM 44701T), isolated from a smear-ripened cheese.</title>
        <authorList>
            <consortium name="US DOE Joint Genome Institute (JGI-PGF)"/>
            <person name="Walter F."/>
            <person name="Albersmeier A."/>
            <person name="Kalinowski J."/>
            <person name="Ruckert C."/>
        </authorList>
    </citation>
    <scope>NUCLEOTIDE SEQUENCE</scope>
    <source>
        <strain evidence="7">JCM 31311</strain>
    </source>
</reference>
<dbReference type="InterPro" id="IPR032808">
    <property type="entry name" value="DoxX"/>
</dbReference>
<evidence type="ECO:0000256" key="2">
    <source>
        <dbReference type="ARBA" id="ARBA00022692"/>
    </source>
</evidence>
<sequence length="210" mass="23506">MNSMKPEIAAPQERSPMPAQERGGLSWRLHLLELRMIGWWAQHGITLLRLSLGVVFLWFGVQKFFPGLSVAQELATHTISVLSFGRIHPGVSLPLLASWETLIGLGLLSGRFLRVTIVLLLAQMAGTFLPLVFFPHETFKFFPLIPTLEGQYIIKNLVLVSAALVVGATSRGGRLIYDADAAATAENVQSLQQRFRRRFHRDPEAPRKRI</sequence>
<evidence type="ECO:0000256" key="5">
    <source>
        <dbReference type="SAM" id="MobiDB-lite"/>
    </source>
</evidence>
<dbReference type="Proteomes" id="UP000603865">
    <property type="component" value="Unassembled WGS sequence"/>
</dbReference>
<dbReference type="RefSeq" id="WP_229776388.1">
    <property type="nucleotide sequence ID" value="NZ_BMQL01000038.1"/>
</dbReference>
<evidence type="ECO:0000313" key="8">
    <source>
        <dbReference type="Proteomes" id="UP000603865"/>
    </source>
</evidence>
<dbReference type="AlphaFoldDB" id="A0A918CIU8"/>
<reference evidence="7" key="2">
    <citation type="submission" date="2020-09" db="EMBL/GenBank/DDBJ databases">
        <authorList>
            <person name="Sun Q."/>
            <person name="Ohkuma M."/>
        </authorList>
    </citation>
    <scope>NUCLEOTIDE SEQUENCE</scope>
    <source>
        <strain evidence="7">JCM 31311</strain>
    </source>
</reference>
<organism evidence="7 8">
    <name type="scientific">Deinococcus ruber</name>
    <dbReference type="NCBI Taxonomy" id="1848197"/>
    <lineage>
        <taxon>Bacteria</taxon>
        <taxon>Thermotogati</taxon>
        <taxon>Deinococcota</taxon>
        <taxon>Deinococci</taxon>
        <taxon>Deinococcales</taxon>
        <taxon>Deinococcaceae</taxon>
        <taxon>Deinococcus</taxon>
    </lineage>
</organism>
<dbReference type="EMBL" id="BMQL01000038">
    <property type="protein sequence ID" value="GGR26278.1"/>
    <property type="molecule type" value="Genomic_DNA"/>
</dbReference>